<dbReference type="InterPro" id="IPR026444">
    <property type="entry name" value="Secre_tail"/>
</dbReference>
<evidence type="ECO:0000256" key="1">
    <source>
        <dbReference type="ARBA" id="ARBA00022729"/>
    </source>
</evidence>
<proteinExistence type="predicted"/>
<organism evidence="4 5">
    <name type="scientific">Cruoricaptor ignavus</name>
    <dbReference type="NCBI Taxonomy" id="1118202"/>
    <lineage>
        <taxon>Bacteria</taxon>
        <taxon>Pseudomonadati</taxon>
        <taxon>Bacteroidota</taxon>
        <taxon>Flavobacteriia</taxon>
        <taxon>Flavobacteriales</taxon>
        <taxon>Weeksellaceae</taxon>
        <taxon>Cruoricaptor</taxon>
    </lineage>
</organism>
<dbReference type="InterPro" id="IPR015197">
    <property type="entry name" value="PngaseF_C"/>
</dbReference>
<reference evidence="4 5" key="1">
    <citation type="submission" date="2016-11" db="EMBL/GenBank/DDBJ databases">
        <authorList>
            <person name="Jaros S."/>
            <person name="Januszkiewicz K."/>
            <person name="Wedrychowicz H."/>
        </authorList>
    </citation>
    <scope>NUCLEOTIDE SEQUENCE [LARGE SCALE GENOMIC DNA]</scope>
    <source>
        <strain evidence="4 5">DSM 25479</strain>
    </source>
</reference>
<accession>A0A1M5ZYX4</accession>
<dbReference type="InterPro" id="IPR008977">
    <property type="entry name" value="PHM/PNGase_F_dom_sf"/>
</dbReference>
<keyword evidence="5" id="KW-1185">Reference proteome</keyword>
<dbReference type="Gene3D" id="2.60.120.230">
    <property type="match status" value="2"/>
</dbReference>
<protein>
    <submittedName>
        <fullName evidence="4">Por secretion system C-terminal sorting domain-containing protein</fullName>
    </submittedName>
</protein>
<evidence type="ECO:0000313" key="5">
    <source>
        <dbReference type="Proteomes" id="UP000184335"/>
    </source>
</evidence>
<feature type="domain" description="Peptide-N-glycosidase F N-terminal" evidence="3">
    <location>
        <begin position="23"/>
        <end position="187"/>
    </location>
</feature>
<evidence type="ECO:0000256" key="2">
    <source>
        <dbReference type="ARBA" id="ARBA00023157"/>
    </source>
</evidence>
<dbReference type="Pfam" id="PF18962">
    <property type="entry name" value="Por_Secre_tail"/>
    <property type="match status" value="1"/>
</dbReference>
<name>A0A1M5ZYX4_9FLAO</name>
<evidence type="ECO:0000313" key="4">
    <source>
        <dbReference type="EMBL" id="SHI29451.1"/>
    </source>
</evidence>
<dbReference type="SUPFAM" id="SSF49742">
    <property type="entry name" value="PHM/PNGase F"/>
    <property type="match status" value="1"/>
</dbReference>
<dbReference type="GO" id="GO:0016715">
    <property type="term" value="F:oxidoreductase activity, acting on paired donors, with incorporation or reduction of molecular oxygen, reduced ascorbate as one donor, and incorporation of one atom of oxygen"/>
    <property type="evidence" value="ECO:0007669"/>
    <property type="project" value="InterPro"/>
</dbReference>
<sequence>MKLKLSAAIVVIHVATNLAPAQTVKIFEDVPFYSMYHYLGEGQQLPPEAFSQIPAGAIRIHGYERDIISRKLSSEEIAQFGNGLKMNVKIKAACDNYDRIAGVNLALVPKGLSTYTWENQQVQRIEIGRFITPFMNKNKMPNEVPYSFQVDNVSQILHDAKLAAVYDFWIEFRADGYSEAANSQVAGCAGRTDVFRGDLEFVSSQPFQSVGQNALLPLQYRKYLNNYNATDVEGQTTRIVNFTLQEPMNDARLHLIISNHGANSGGEEYNRRKHFVYVDNQLVMEFTPGGKSCEDFRVYNTQGNGIYSSSPRTLRRWVSWSNWCPGDLIPNREIYLGNLSAGNHTVKIDVPDAKFVGKQGYFPISMYLQNAPSNAEKCAQPYDLKITEQSGTKVTLEWKDEPATMQWQTLWGRYNTYAGLMDEKLQEVSGEPKDTRADLMDGYRYEAFVQAKCSNGLSSGFTSAVYTTVIMGTDEISQGKVSIYPNPVKDVVKVESTEKIEKVALFSLDGKKLAEKNSNILNISNLPKGIYLLKADFTNGKSSTKKVVKE</sequence>
<dbReference type="Proteomes" id="UP000184335">
    <property type="component" value="Unassembled WGS sequence"/>
</dbReference>
<dbReference type="OrthoDB" id="626993at2"/>
<dbReference type="InterPro" id="IPR015196">
    <property type="entry name" value="PngaseF_N"/>
</dbReference>
<keyword evidence="2" id="KW-1015">Disulfide bond</keyword>
<dbReference type="NCBIfam" id="TIGR04183">
    <property type="entry name" value="Por_Secre_tail"/>
    <property type="match status" value="1"/>
</dbReference>
<dbReference type="AlphaFoldDB" id="A0A1M5ZYX4"/>
<dbReference type="RefSeq" id="WP_083541098.1">
    <property type="nucleotide sequence ID" value="NZ_FQYI01000001.1"/>
</dbReference>
<dbReference type="EMBL" id="FQYI01000001">
    <property type="protein sequence ID" value="SHI29451.1"/>
    <property type="molecule type" value="Genomic_DNA"/>
</dbReference>
<dbReference type="InterPro" id="IPR014784">
    <property type="entry name" value="Cu2_ascorb_mOase-like_C"/>
</dbReference>
<dbReference type="Pfam" id="PF09113">
    <property type="entry name" value="N-glycanase_C"/>
    <property type="match status" value="1"/>
</dbReference>
<evidence type="ECO:0000259" key="3">
    <source>
        <dbReference type="SMART" id="SM01290"/>
    </source>
</evidence>
<dbReference type="Pfam" id="PF09112">
    <property type="entry name" value="N-glycanase_N"/>
    <property type="match status" value="1"/>
</dbReference>
<dbReference type="SMART" id="SM01290">
    <property type="entry name" value="N-glycanase_N"/>
    <property type="match status" value="1"/>
</dbReference>
<gene>
    <name evidence="4" type="ORF">SAMN05443429_10156</name>
</gene>
<dbReference type="STRING" id="1118202.SAMN05443429_10156"/>
<keyword evidence="1" id="KW-0732">Signal</keyword>